<evidence type="ECO:0000313" key="3">
    <source>
        <dbReference type="Proteomes" id="UP000186143"/>
    </source>
</evidence>
<dbReference type="InterPro" id="IPR023210">
    <property type="entry name" value="NADP_OxRdtase_dom"/>
</dbReference>
<dbReference type="GO" id="GO:0016491">
    <property type="term" value="F:oxidoreductase activity"/>
    <property type="evidence" value="ECO:0007669"/>
    <property type="project" value="InterPro"/>
</dbReference>
<dbReference type="InterPro" id="IPR036812">
    <property type="entry name" value="NAD(P)_OxRdtase_dom_sf"/>
</dbReference>
<dbReference type="PANTHER" id="PTHR43638">
    <property type="entry name" value="OXIDOREDUCTASE, ALDO/KETO REDUCTASE FAMILY PROTEIN"/>
    <property type="match status" value="1"/>
</dbReference>
<dbReference type="Gene3D" id="3.20.20.100">
    <property type="entry name" value="NADP-dependent oxidoreductase domain"/>
    <property type="match status" value="1"/>
</dbReference>
<dbReference type="Proteomes" id="UP000186143">
    <property type="component" value="Unassembled WGS sequence"/>
</dbReference>
<evidence type="ECO:0000313" key="2">
    <source>
        <dbReference type="EMBL" id="OLP57024.1"/>
    </source>
</evidence>
<dbReference type="SUPFAM" id="SSF51430">
    <property type="entry name" value="NAD(P)-linked oxidoreductase"/>
    <property type="match status" value="1"/>
</dbReference>
<proteinExistence type="predicted"/>
<dbReference type="PRINTS" id="PR00069">
    <property type="entry name" value="ALDKETRDTASE"/>
</dbReference>
<evidence type="ECO:0000259" key="1">
    <source>
        <dbReference type="Pfam" id="PF00248"/>
    </source>
</evidence>
<dbReference type="AlphaFoldDB" id="A0A1Q9ANM9"/>
<reference evidence="2 3" key="1">
    <citation type="submission" date="2016-09" db="EMBL/GenBank/DDBJ databases">
        <title>Rhizobium sp. nov., a novel species isolated from the rice rhizosphere.</title>
        <authorList>
            <person name="Zhao J."/>
            <person name="Zhang X."/>
        </authorList>
    </citation>
    <scope>NUCLEOTIDE SEQUENCE [LARGE SCALE GENOMIC DNA]</scope>
    <source>
        <strain evidence="2 3">MH17</strain>
    </source>
</reference>
<name>A0A1Q9ANM9_9HYPH</name>
<dbReference type="STRING" id="1672749.BJF92_21185"/>
<dbReference type="PANTHER" id="PTHR43638:SF3">
    <property type="entry name" value="ALDEHYDE REDUCTASE"/>
    <property type="match status" value="1"/>
</dbReference>
<feature type="domain" description="NADP-dependent oxidoreductase" evidence="1">
    <location>
        <begin position="23"/>
        <end position="290"/>
    </location>
</feature>
<dbReference type="InterPro" id="IPR020471">
    <property type="entry name" value="AKR"/>
</dbReference>
<organism evidence="2 3">
    <name type="scientific">Xaviernesmea rhizosphaerae</name>
    <dbReference type="NCBI Taxonomy" id="1672749"/>
    <lineage>
        <taxon>Bacteria</taxon>
        <taxon>Pseudomonadati</taxon>
        <taxon>Pseudomonadota</taxon>
        <taxon>Alphaproteobacteria</taxon>
        <taxon>Hyphomicrobiales</taxon>
        <taxon>Rhizobiaceae</taxon>
        <taxon>Rhizobium/Agrobacterium group</taxon>
        <taxon>Xaviernesmea</taxon>
    </lineage>
</organism>
<comment type="caution">
    <text evidence="2">The sequence shown here is derived from an EMBL/GenBank/DDBJ whole genome shotgun (WGS) entry which is preliminary data.</text>
</comment>
<gene>
    <name evidence="2" type="ORF">BJF92_21185</name>
</gene>
<dbReference type="NCBIfam" id="NF007695">
    <property type="entry name" value="PRK10376.1"/>
    <property type="match status" value="1"/>
</dbReference>
<dbReference type="Pfam" id="PF00248">
    <property type="entry name" value="Aldo_ket_red"/>
    <property type="match status" value="1"/>
</dbReference>
<dbReference type="OrthoDB" id="7181835at2"/>
<protein>
    <submittedName>
        <fullName evidence="2">Oxidoreductase</fullName>
    </submittedName>
</protein>
<dbReference type="CDD" id="cd19088">
    <property type="entry name" value="AKR_AKR13B1"/>
    <property type="match status" value="1"/>
</dbReference>
<dbReference type="EMBL" id="MKIO01000020">
    <property type="protein sequence ID" value="OLP57024.1"/>
    <property type="molecule type" value="Genomic_DNA"/>
</dbReference>
<dbReference type="RefSeq" id="WP_075633378.1">
    <property type="nucleotide sequence ID" value="NZ_MKIO01000020.1"/>
</dbReference>
<sequence length="296" mass="31608">MVLQQKALQDGATFTLGDRTVKRLGYGAMQLAGPGVFGPPKDRAEAIAVLREAVESGVDHIDTSDFYGPHVTNEIIREALHPYGDGLVIVTKVGAVRGPDASWNPAFSAEDLTRAVHDNLTHLGLDVLDVVNLRAMFDVHGPAEGSLEAPLTALAELQRQGLIRHIGLSNVTARQVEEGRKITEIVCVQNQYNLAHREDDALLDALAEKGTAYVPFFPLGGFSPLQSSLLSRVAARLGATPMQVALAWLLQRAPHILLIPGTSSRAHLRENLAAADLVLSAEDVAELDGIGATSEG</sequence>
<accession>A0A1Q9ANM9</accession>